<evidence type="ECO:0000256" key="7">
    <source>
        <dbReference type="SAM" id="MobiDB-lite"/>
    </source>
</evidence>
<dbReference type="EC" id="5.6.2.4" evidence="5"/>
<evidence type="ECO:0000256" key="6">
    <source>
        <dbReference type="SAM" id="Coils"/>
    </source>
</evidence>
<feature type="compositionally biased region" description="Polar residues" evidence="7">
    <location>
        <begin position="580"/>
        <end position="591"/>
    </location>
</feature>
<dbReference type="PANTHER" id="PTHR13710">
    <property type="entry name" value="DNA HELICASE RECQ FAMILY MEMBER"/>
    <property type="match status" value="1"/>
</dbReference>
<dbReference type="GO" id="GO:0009378">
    <property type="term" value="F:four-way junction helicase activity"/>
    <property type="evidence" value="ECO:0007669"/>
    <property type="project" value="TreeGrafter"/>
</dbReference>
<feature type="region of interest" description="Disordered" evidence="7">
    <location>
        <begin position="559"/>
        <end position="596"/>
    </location>
</feature>
<dbReference type="InterPro" id="IPR014001">
    <property type="entry name" value="Helicase_ATP-bd"/>
</dbReference>
<feature type="compositionally biased region" description="Low complexity" evidence="7">
    <location>
        <begin position="1998"/>
        <end position="2016"/>
    </location>
</feature>
<feature type="compositionally biased region" description="Low complexity" evidence="7">
    <location>
        <begin position="1721"/>
        <end position="1731"/>
    </location>
</feature>
<dbReference type="GO" id="GO:0043138">
    <property type="term" value="F:3'-5' DNA helicase activity"/>
    <property type="evidence" value="ECO:0007669"/>
    <property type="project" value="UniProtKB-EC"/>
</dbReference>
<keyword evidence="2" id="KW-0238">DNA-binding</keyword>
<dbReference type="EMBL" id="JARJCW010000075">
    <property type="protein sequence ID" value="KAJ7197914.1"/>
    <property type="molecule type" value="Genomic_DNA"/>
</dbReference>
<dbReference type="PROSITE" id="PS51194">
    <property type="entry name" value="HELICASE_CTER"/>
    <property type="match status" value="1"/>
</dbReference>
<evidence type="ECO:0000256" key="5">
    <source>
        <dbReference type="ARBA" id="ARBA00034808"/>
    </source>
</evidence>
<feature type="coiled-coil region" evidence="6">
    <location>
        <begin position="1440"/>
        <end position="1474"/>
    </location>
</feature>
<feature type="domain" description="Helicase ATP-binding" evidence="8">
    <location>
        <begin position="1"/>
        <end position="83"/>
    </location>
</feature>
<evidence type="ECO:0000256" key="4">
    <source>
        <dbReference type="ARBA" id="ARBA00034617"/>
    </source>
</evidence>
<dbReference type="SMART" id="SM00490">
    <property type="entry name" value="HELICc"/>
    <property type="match status" value="1"/>
</dbReference>
<dbReference type="Proteomes" id="UP001219525">
    <property type="component" value="Unassembled WGS sequence"/>
</dbReference>
<dbReference type="PROSITE" id="PS51192">
    <property type="entry name" value="HELICASE_ATP_BIND_1"/>
    <property type="match status" value="1"/>
</dbReference>
<evidence type="ECO:0000259" key="8">
    <source>
        <dbReference type="PROSITE" id="PS51192"/>
    </source>
</evidence>
<comment type="catalytic activity">
    <reaction evidence="4">
        <text>Couples ATP hydrolysis with the unwinding of duplex DNA by translocating in the 3'-5' direction.</text>
        <dbReference type="EC" id="5.6.2.4"/>
    </reaction>
</comment>
<dbReference type="Gene3D" id="3.40.50.300">
    <property type="entry name" value="P-loop containing nucleotide triphosphate hydrolases"/>
    <property type="match status" value="2"/>
</dbReference>
<organism evidence="10 11">
    <name type="scientific">Mycena pura</name>
    <dbReference type="NCBI Taxonomy" id="153505"/>
    <lineage>
        <taxon>Eukaryota</taxon>
        <taxon>Fungi</taxon>
        <taxon>Dikarya</taxon>
        <taxon>Basidiomycota</taxon>
        <taxon>Agaricomycotina</taxon>
        <taxon>Agaricomycetes</taxon>
        <taxon>Agaricomycetidae</taxon>
        <taxon>Agaricales</taxon>
        <taxon>Marasmiineae</taxon>
        <taxon>Mycenaceae</taxon>
        <taxon>Mycena</taxon>
    </lineage>
</organism>
<dbReference type="GO" id="GO:0005694">
    <property type="term" value="C:chromosome"/>
    <property type="evidence" value="ECO:0007669"/>
    <property type="project" value="TreeGrafter"/>
</dbReference>
<feature type="region of interest" description="Disordered" evidence="7">
    <location>
        <begin position="1661"/>
        <end position="1683"/>
    </location>
</feature>
<reference evidence="10" key="1">
    <citation type="submission" date="2023-03" db="EMBL/GenBank/DDBJ databases">
        <title>Massive genome expansion in bonnet fungi (Mycena s.s.) driven by repeated elements and novel gene families across ecological guilds.</title>
        <authorList>
            <consortium name="Lawrence Berkeley National Laboratory"/>
            <person name="Harder C.B."/>
            <person name="Miyauchi S."/>
            <person name="Viragh M."/>
            <person name="Kuo A."/>
            <person name="Thoen E."/>
            <person name="Andreopoulos B."/>
            <person name="Lu D."/>
            <person name="Skrede I."/>
            <person name="Drula E."/>
            <person name="Henrissat B."/>
            <person name="Morin E."/>
            <person name="Kohler A."/>
            <person name="Barry K."/>
            <person name="LaButti K."/>
            <person name="Morin E."/>
            <person name="Salamov A."/>
            <person name="Lipzen A."/>
            <person name="Mereny Z."/>
            <person name="Hegedus B."/>
            <person name="Baldrian P."/>
            <person name="Stursova M."/>
            <person name="Weitz H."/>
            <person name="Taylor A."/>
            <person name="Grigoriev I.V."/>
            <person name="Nagy L.G."/>
            <person name="Martin F."/>
            <person name="Kauserud H."/>
        </authorList>
    </citation>
    <scope>NUCLEOTIDE SEQUENCE</scope>
    <source>
        <strain evidence="10">9144</strain>
    </source>
</reference>
<dbReference type="InterPro" id="IPR001650">
    <property type="entry name" value="Helicase_C-like"/>
</dbReference>
<protein>
    <recommendedName>
        <fullName evidence="5">DNA 3'-5' helicase</fullName>
        <ecNumber evidence="5">5.6.2.4</ecNumber>
    </recommendedName>
</protein>
<dbReference type="PANTHER" id="PTHR13710:SF105">
    <property type="entry name" value="ATP-DEPENDENT DNA HELICASE Q1"/>
    <property type="match status" value="1"/>
</dbReference>
<feature type="compositionally biased region" description="Basic residues" evidence="7">
    <location>
        <begin position="1707"/>
        <end position="1716"/>
    </location>
</feature>
<sequence length="2016" mass="220553">MALSDHFGKLWTDARFRGRVQAFIVDEAHCIDEWGEEFRPMYKQLHRLRNFTGQEVPFIACTATCATRTFNVIWNSLAFGHRPFWGLDVGADRNNLVYLTRSLKNVVNPVLDVLDLLPANLDDTSDRSLVPKILTYHESVGGTKTGTNTWRRALPPHLRDCVYAYSSEISEAAKQECWEGFRSGRYRILCATDAAGMGCNVPDVEFSIVFECPKSLSVLVQRWGRAGRNRTGVGTCMVFVRPWAFRPAPPVVGIAVQRVRGEGKVRLEPASHTTARGKLEQNLEAFINSASSTDPCSHVFLVKLFRPHTGLDVYKSLMDTFVTERGHVSQNSSHELSWTVLDLKRTPPVGRCCHHCNPLLFAHFKASDANDSRIVKYTSHFIHALPTPPSRPSSSTSLVSDIGSVGTMNSADFEPLKGKQTVSKDDKAALRALLVTWREDRHFRMGNSPYIRYSEFSVQSTGVPNPPLAWPRSMYRIRGSSPKLRYLPNKTYRSSRIAAILSPDNRAFIGRIPWEVLMQYQAYAYAPKALADDPQLYRGPGWVELIDVDALRAFLASQQPPPAASGVSAPSRVKIEPDASDTSNALQTASEGPTGRIRTVTEKDGREVLEILSDSEGDSGALHFVRKRAPLTLLAVPPDPPILSSSPAPSLAELLSVDSSDAGEPSTPVPAVPDEYDAGPMWLQELPVSDTVWLDPHIKSLLVYNGSKFKVTKNLPGVNRIELLTEVPSIWPIPCVATGFLLVLKHPKFAFKVKGKLVKPDQLIKNQVSSYICPSTPVATSNASNLQDNDSWRGSTGVGQSKVMAIYVPGEPAVCSRRSKQTCAGSHACVFADPALTHVIRHELSSDSRAPIIRAQESIRAHEGTTPETRATQCINVIRALVCPAIDKLGRACQGSPIPQRKATKTRAHAFVIGCSAECPEFPDGHLFRVIPDNVDEQLVLRGLSGIPLTTTPTADTPPCATLVHPNRGLNGGDCTYLLPAVSHVVGGLATAGKIIARACPAVRWVLVPDDPNDRRALVIPGPVGHNHPEPTLTTNSWTIQHDYEELVLASDEVVPTVRKVDNSAATRMILAGRRPGEVHPALQSKRVKANVVRSIRADQHPDGFGAPGAFKLYQDDQKMPIVDRYVHRFVVAPEGKIIIVTCFQELLALLDAEGVSSFEADTTFKRIVGEFNEWEIVIFLKILQRAITIGRFYVNGKSAAFFELVFDTLREVYSELTKKTITFKHHSTNGKLIAFNSDMDAAQVLGAAQSFAKTISPSHHIYGASPQEIAPWFVKLCITHAKRAVLDFKPPVVTPEEYGRLMDFPYIDSPEKLAEFDSFVHGLKPKKIHDWWDHKHMSAWILPCLAKKLSPLSENEWDSTPSTTNIGEAQHAWTNAQTGTGLVLVDAIITGRTTDNGVRHDVRIGRSTGILGDARNEDYNRMARGMARGSLAVRKTIEANQVTEERASIQLEIDALTHERTERAARLKDLQAQNRALGTGKRRRKKAEQTVFISASSSGRVKTRAIAAPPVASLSTSSSKDVTSFEAPLLIPNLESVPGPALNVFDVSKVPCFNANTDPGLFANTNEWSIPPDSSHLPWPEGLIFPVPPAADFTLVNEGNGAQWAPQYLAPASLPDYWDDFLASLDTQPGPSAGGASIGDGFALSNDAASAFFDFAGLSLPPTPHPSTPAPTEGAQASATNHDAAAVTAPAVDTLLESETAVAATRRSKRAPVSKRRADAGPSSAQAAAPKKAKKDPLDTNWGVKSLDGQVEYKTAREYAEKDPEAFKLEYPHLVKYIYIESSIPKPGSAPINCTESVANAPINTSMYRVRCSINVLWQPNPCGPAYIPPECILPPKQLEKIVAAAGSFLNYVLVEPKHIKKAVAWELASATDISEVCEVISSWRLALEIPRTPQSVRRQRKQLRTAPMPLTPQPIFTPMPSRSRSVLPTPASAPSSRGRRVISRGASPRQTPSNRQNLLPVPPAPAPTFPLHTPTSNTFPQTPETPSYDTFFASLRRSGPPSTPRTGPSRSPFL</sequence>
<evidence type="ECO:0000256" key="1">
    <source>
        <dbReference type="ARBA" id="ARBA00005446"/>
    </source>
</evidence>
<dbReference type="SUPFAM" id="SSF52540">
    <property type="entry name" value="P-loop containing nucleoside triphosphate hydrolases"/>
    <property type="match status" value="1"/>
</dbReference>
<evidence type="ECO:0000256" key="2">
    <source>
        <dbReference type="ARBA" id="ARBA00023125"/>
    </source>
</evidence>
<feature type="region of interest" description="Disordered" evidence="7">
    <location>
        <begin position="1895"/>
        <end position="2016"/>
    </location>
</feature>
<feature type="compositionally biased region" description="Polar residues" evidence="7">
    <location>
        <begin position="1950"/>
        <end position="1959"/>
    </location>
</feature>
<evidence type="ECO:0000313" key="11">
    <source>
        <dbReference type="Proteomes" id="UP001219525"/>
    </source>
</evidence>
<keyword evidence="11" id="KW-1185">Reference proteome</keyword>
<feature type="compositionally biased region" description="Polar residues" evidence="7">
    <location>
        <begin position="1978"/>
        <end position="1990"/>
    </location>
</feature>
<keyword evidence="3" id="KW-0413">Isomerase</keyword>
<evidence type="ECO:0000256" key="3">
    <source>
        <dbReference type="ARBA" id="ARBA00023235"/>
    </source>
</evidence>
<dbReference type="Pfam" id="PF00271">
    <property type="entry name" value="Helicase_C"/>
    <property type="match status" value="1"/>
</dbReference>
<keyword evidence="6" id="KW-0175">Coiled coil</keyword>
<name>A0AAD6Y3U5_9AGAR</name>
<proteinExistence type="inferred from homology"/>
<feature type="region of interest" description="Disordered" evidence="7">
    <location>
        <begin position="1702"/>
        <end position="1742"/>
    </location>
</feature>
<gene>
    <name evidence="10" type="ORF">GGX14DRAFT_667072</name>
</gene>
<dbReference type="GO" id="GO:0000724">
    <property type="term" value="P:double-strand break repair via homologous recombination"/>
    <property type="evidence" value="ECO:0007669"/>
    <property type="project" value="TreeGrafter"/>
</dbReference>
<comment type="similarity">
    <text evidence="1">Belongs to the helicase family. RecQ subfamily.</text>
</comment>
<dbReference type="InterPro" id="IPR027417">
    <property type="entry name" value="P-loop_NTPase"/>
</dbReference>
<dbReference type="GO" id="GO:0005737">
    <property type="term" value="C:cytoplasm"/>
    <property type="evidence" value="ECO:0007669"/>
    <property type="project" value="TreeGrafter"/>
</dbReference>
<comment type="caution">
    <text evidence="10">The sequence shown here is derived from an EMBL/GenBank/DDBJ whole genome shotgun (WGS) entry which is preliminary data.</text>
</comment>
<feature type="domain" description="Helicase C-terminal" evidence="9">
    <location>
        <begin position="112"/>
        <end position="291"/>
    </location>
</feature>
<dbReference type="GO" id="GO:0003677">
    <property type="term" value="F:DNA binding"/>
    <property type="evidence" value="ECO:0007669"/>
    <property type="project" value="UniProtKB-KW"/>
</dbReference>
<accession>A0AAD6Y3U5</accession>
<evidence type="ECO:0000313" key="10">
    <source>
        <dbReference type="EMBL" id="KAJ7197914.1"/>
    </source>
</evidence>
<evidence type="ECO:0000259" key="9">
    <source>
        <dbReference type="PROSITE" id="PS51194"/>
    </source>
</evidence>